<name>A0A7X4YJF6_9BACL</name>
<dbReference type="OrthoDB" id="9805416at2"/>
<evidence type="ECO:0000313" key="5">
    <source>
        <dbReference type="EMBL" id="NBC67377.1"/>
    </source>
</evidence>
<dbReference type="InterPro" id="IPR050857">
    <property type="entry name" value="D-2-hydroxyacid_DH"/>
</dbReference>
<dbReference type="GO" id="GO:0051287">
    <property type="term" value="F:NAD binding"/>
    <property type="evidence" value="ECO:0007669"/>
    <property type="project" value="InterPro"/>
</dbReference>
<sequence length="333" mass="36474">MKTLIAIANPELRELFWTKATIEKLAGISEMDFAPFNRPFTSADLADRIGEYDACITSWGSPAFTPEVLARAEKLKFIGHGAGSVVSIVNEDVFGTSIAVTSANPVLALSTAECAVALILAGAWDMKSYSARIPRGAWSDNSRETVLGVTGRTIGLVGYGEISKQVIRMLKPFGAKVLLYSAHCAREEADALGAELCGLNELFERSDIVSLHNTWTPRTEGMIGTEQLKRLRDGALLVNTARGPIVQEEALLAELRAHRIRAALDVYDREPLPADHELPALPNVICLPHIGGFHDVLKRSLCDFVVDELGRFASGEHLLGRITRDRYRRLTPR</sequence>
<keyword evidence="3" id="KW-0520">NAD</keyword>
<protein>
    <recommendedName>
        <fullName evidence="4">D-isomer specific 2-hydroxyacid dehydrogenase NAD-binding domain-containing protein</fullName>
    </recommendedName>
</protein>
<dbReference type="RefSeq" id="WP_161693121.1">
    <property type="nucleotide sequence ID" value="NZ_JAAAMU010000001.1"/>
</dbReference>
<feature type="domain" description="D-isomer specific 2-hydroxyacid dehydrogenase NAD-binding" evidence="4">
    <location>
        <begin position="116"/>
        <end position="291"/>
    </location>
</feature>
<evidence type="ECO:0000256" key="3">
    <source>
        <dbReference type="ARBA" id="ARBA00023027"/>
    </source>
</evidence>
<dbReference type="EMBL" id="JAAAMU010000001">
    <property type="protein sequence ID" value="NBC67377.1"/>
    <property type="molecule type" value="Genomic_DNA"/>
</dbReference>
<dbReference type="InterPro" id="IPR006140">
    <property type="entry name" value="D-isomer_DH_NAD-bd"/>
</dbReference>
<dbReference type="Proteomes" id="UP000558113">
    <property type="component" value="Unassembled WGS sequence"/>
</dbReference>
<gene>
    <name evidence="5" type="ORF">GT003_00025</name>
</gene>
<proteinExistence type="inferred from homology"/>
<comment type="caution">
    <text evidence="5">The sequence shown here is derived from an EMBL/GenBank/DDBJ whole genome shotgun (WGS) entry which is preliminary data.</text>
</comment>
<dbReference type="SUPFAM" id="SSF51735">
    <property type="entry name" value="NAD(P)-binding Rossmann-fold domains"/>
    <property type="match status" value="1"/>
</dbReference>
<accession>A0A7X4YJF6</accession>
<dbReference type="AlphaFoldDB" id="A0A7X4YJF6"/>
<dbReference type="CDD" id="cd12167">
    <property type="entry name" value="2-Hacid_dh_8"/>
    <property type="match status" value="1"/>
</dbReference>
<reference evidence="5 6" key="1">
    <citation type="submission" date="2020-01" db="EMBL/GenBank/DDBJ databases">
        <title>Paenibacillus soybeanensis sp. nov. isolated from the nodules of soybean (Glycine max(L.) Merr).</title>
        <authorList>
            <person name="Wang H."/>
        </authorList>
    </citation>
    <scope>NUCLEOTIDE SEQUENCE [LARGE SCALE GENOMIC DNA]</scope>
    <source>
        <strain evidence="5 6">DSM 23054</strain>
    </source>
</reference>
<dbReference type="Gene3D" id="3.40.50.720">
    <property type="entry name" value="NAD(P)-binding Rossmann-like Domain"/>
    <property type="match status" value="2"/>
</dbReference>
<keyword evidence="6" id="KW-1185">Reference proteome</keyword>
<dbReference type="GO" id="GO:0016491">
    <property type="term" value="F:oxidoreductase activity"/>
    <property type="evidence" value="ECO:0007669"/>
    <property type="project" value="UniProtKB-KW"/>
</dbReference>
<evidence type="ECO:0000256" key="1">
    <source>
        <dbReference type="ARBA" id="ARBA00005854"/>
    </source>
</evidence>
<evidence type="ECO:0000256" key="2">
    <source>
        <dbReference type="ARBA" id="ARBA00023002"/>
    </source>
</evidence>
<dbReference type="Pfam" id="PF02826">
    <property type="entry name" value="2-Hacid_dh_C"/>
    <property type="match status" value="1"/>
</dbReference>
<dbReference type="InterPro" id="IPR036291">
    <property type="entry name" value="NAD(P)-bd_dom_sf"/>
</dbReference>
<evidence type="ECO:0000313" key="6">
    <source>
        <dbReference type="Proteomes" id="UP000558113"/>
    </source>
</evidence>
<comment type="similarity">
    <text evidence="1">Belongs to the D-isomer specific 2-hydroxyacid dehydrogenase family.</text>
</comment>
<dbReference type="PANTHER" id="PTHR42789:SF1">
    <property type="entry name" value="D-ISOMER SPECIFIC 2-HYDROXYACID DEHYDROGENASE FAMILY PROTEIN (AFU_ORTHOLOGUE AFUA_6G10090)"/>
    <property type="match status" value="1"/>
</dbReference>
<keyword evidence="2" id="KW-0560">Oxidoreductase</keyword>
<organism evidence="5 6">
    <name type="scientific">Paenibacillus sacheonensis</name>
    <dbReference type="NCBI Taxonomy" id="742054"/>
    <lineage>
        <taxon>Bacteria</taxon>
        <taxon>Bacillati</taxon>
        <taxon>Bacillota</taxon>
        <taxon>Bacilli</taxon>
        <taxon>Bacillales</taxon>
        <taxon>Paenibacillaceae</taxon>
        <taxon>Paenibacillus</taxon>
    </lineage>
</organism>
<dbReference type="PANTHER" id="PTHR42789">
    <property type="entry name" value="D-ISOMER SPECIFIC 2-HYDROXYACID DEHYDROGENASE FAMILY PROTEIN (AFU_ORTHOLOGUE AFUA_6G10090)"/>
    <property type="match status" value="1"/>
</dbReference>
<evidence type="ECO:0000259" key="4">
    <source>
        <dbReference type="Pfam" id="PF02826"/>
    </source>
</evidence>
<dbReference type="SUPFAM" id="SSF52283">
    <property type="entry name" value="Formate/glycerate dehydrogenase catalytic domain-like"/>
    <property type="match status" value="1"/>
</dbReference>